<dbReference type="Proteomes" id="UP000406256">
    <property type="component" value="Unassembled WGS sequence"/>
</dbReference>
<evidence type="ECO:0000313" key="4">
    <source>
        <dbReference type="Proteomes" id="UP000406256"/>
    </source>
</evidence>
<proteinExistence type="predicted"/>
<keyword evidence="2" id="KW-1133">Transmembrane helix</keyword>
<protein>
    <submittedName>
        <fullName evidence="3">Uncharacterized protein</fullName>
    </submittedName>
</protein>
<keyword evidence="2" id="KW-0812">Transmembrane</keyword>
<evidence type="ECO:0000313" key="3">
    <source>
        <dbReference type="EMBL" id="VVD66255.1"/>
    </source>
</evidence>
<name>A0A5E4RT81_9BURK</name>
<feature type="region of interest" description="Disordered" evidence="1">
    <location>
        <begin position="110"/>
        <end position="130"/>
    </location>
</feature>
<keyword evidence="2" id="KW-0472">Membrane</keyword>
<keyword evidence="4" id="KW-1185">Reference proteome</keyword>
<reference evidence="3 4" key="1">
    <citation type="submission" date="2019-08" db="EMBL/GenBank/DDBJ databases">
        <authorList>
            <person name="Peeters C."/>
        </authorList>
    </citation>
    <scope>NUCLEOTIDE SEQUENCE [LARGE SCALE GENOMIC DNA]</scope>
    <source>
        <strain evidence="3 4">LMG 31108</strain>
    </source>
</reference>
<gene>
    <name evidence="3" type="ORF">PAN31108_00373</name>
</gene>
<dbReference type="EMBL" id="CABPSB010000001">
    <property type="protein sequence ID" value="VVD66255.1"/>
    <property type="molecule type" value="Genomic_DNA"/>
</dbReference>
<sequence>MTQRIRILTGIHAGAQINLFASRTAIGCSEQADVQISDWPGPDGTLTLPGDGSMWLTLTAANGSPQTIPLQEKVPVQFGDIVFCLGADNDVWPADAVLLQQHFASVHGTAASGGDAPISEPSPRQNDGRRGWRNVSLAMAVVVLSAGGLTWFGVRDGRALAAPEASVRPVSADASLDAVKQAVDALSLHDLSVQRQGRRLVVKGVVPTAEQASSLSHRLSKLDAEGVDMRVIVAAQVAEDIRALLGESGVSVAYVGNGQFRVTGAVVDMNRTTARLAQVQRDYAGAIAGIETSLSASEVPLRNVSAMLDSAGVQYVEQTDGTKRFSLNAQ</sequence>
<evidence type="ECO:0000256" key="2">
    <source>
        <dbReference type="SAM" id="Phobius"/>
    </source>
</evidence>
<dbReference type="AlphaFoldDB" id="A0A5E4RT81"/>
<evidence type="ECO:0000256" key="1">
    <source>
        <dbReference type="SAM" id="MobiDB-lite"/>
    </source>
</evidence>
<accession>A0A5E4RT81</accession>
<feature type="transmembrane region" description="Helical" evidence="2">
    <location>
        <begin position="134"/>
        <end position="154"/>
    </location>
</feature>
<organism evidence="3 4">
    <name type="scientific">Pandoraea anhela</name>
    <dbReference type="NCBI Taxonomy" id="2508295"/>
    <lineage>
        <taxon>Bacteria</taxon>
        <taxon>Pseudomonadati</taxon>
        <taxon>Pseudomonadota</taxon>
        <taxon>Betaproteobacteria</taxon>
        <taxon>Burkholderiales</taxon>
        <taxon>Burkholderiaceae</taxon>
        <taxon>Pandoraea</taxon>
    </lineage>
</organism>